<reference evidence="8 9" key="1">
    <citation type="journal article" date="2013" name="Biodegradation">
        <title>Quantitative proteomic analysis of ibuprofen-degrading Patulibacter sp. strain I11.</title>
        <authorList>
            <person name="Almeida B."/>
            <person name="Kjeldal H."/>
            <person name="Lolas I."/>
            <person name="Knudsen A.D."/>
            <person name="Carvalho G."/>
            <person name="Nielsen K.L."/>
            <person name="Barreto Crespo M.T."/>
            <person name="Stensballe A."/>
            <person name="Nielsen J.L."/>
        </authorList>
    </citation>
    <scope>NUCLEOTIDE SEQUENCE [LARGE SCALE GENOMIC DNA]</scope>
    <source>
        <strain evidence="8 9">I11</strain>
    </source>
</reference>
<keyword evidence="9" id="KW-1185">Reference proteome</keyword>
<keyword evidence="4" id="KW-0274">FAD</keyword>
<keyword evidence="5" id="KW-0560">Oxidoreductase</keyword>
<feature type="domain" description="Acyl-CoA dehydrogenase/oxidase N-terminal" evidence="7">
    <location>
        <begin position="6"/>
        <end position="93"/>
    </location>
</feature>
<proteinExistence type="inferred from homology"/>
<gene>
    <name evidence="8" type="ORF">PAI11_01460</name>
</gene>
<dbReference type="PANTHER" id="PTHR43884">
    <property type="entry name" value="ACYL-COA DEHYDROGENASE"/>
    <property type="match status" value="1"/>
</dbReference>
<dbReference type="GO" id="GO:0050660">
    <property type="term" value="F:flavin adenine dinucleotide binding"/>
    <property type="evidence" value="ECO:0007669"/>
    <property type="project" value="InterPro"/>
</dbReference>
<dbReference type="Gene3D" id="1.10.540.10">
    <property type="entry name" value="Acyl-CoA dehydrogenase/oxidase, N-terminal domain"/>
    <property type="match status" value="1"/>
</dbReference>
<dbReference type="RefSeq" id="WP_007569802.1">
    <property type="nucleotide sequence ID" value="NZ_AGUD01000004.1"/>
</dbReference>
<keyword evidence="3" id="KW-0285">Flavoprotein</keyword>
<dbReference type="GO" id="GO:0004810">
    <property type="term" value="F:CCA tRNA nucleotidyltransferase activity"/>
    <property type="evidence" value="ECO:0007669"/>
    <property type="project" value="UniProtKB-EC"/>
</dbReference>
<dbReference type="InterPro" id="IPR009100">
    <property type="entry name" value="AcylCoA_DH/oxidase_NM_dom_sf"/>
</dbReference>
<evidence type="ECO:0000313" key="9">
    <source>
        <dbReference type="Proteomes" id="UP000005143"/>
    </source>
</evidence>
<dbReference type="AlphaFoldDB" id="H0E041"/>
<evidence type="ECO:0000256" key="3">
    <source>
        <dbReference type="ARBA" id="ARBA00022630"/>
    </source>
</evidence>
<protein>
    <submittedName>
        <fullName evidence="8">Acyl-CoA dehydrogenase short-chain specific</fullName>
        <ecNumber evidence="8">2.7.7.72</ecNumber>
    </submittedName>
</protein>
<keyword evidence="8" id="KW-0808">Transferase</keyword>
<dbReference type="InterPro" id="IPR046373">
    <property type="entry name" value="Acyl-CoA_Oxase/DH_mid-dom_sf"/>
</dbReference>
<dbReference type="OrthoDB" id="8677713at2"/>
<organism evidence="8 9">
    <name type="scientific">Patulibacter medicamentivorans</name>
    <dbReference type="NCBI Taxonomy" id="1097667"/>
    <lineage>
        <taxon>Bacteria</taxon>
        <taxon>Bacillati</taxon>
        <taxon>Actinomycetota</taxon>
        <taxon>Thermoleophilia</taxon>
        <taxon>Solirubrobacterales</taxon>
        <taxon>Patulibacteraceae</taxon>
        <taxon>Patulibacter</taxon>
    </lineage>
</organism>
<evidence type="ECO:0000259" key="6">
    <source>
        <dbReference type="Pfam" id="PF00441"/>
    </source>
</evidence>
<accession>H0E041</accession>
<evidence type="ECO:0000256" key="5">
    <source>
        <dbReference type="ARBA" id="ARBA00023002"/>
    </source>
</evidence>
<comment type="cofactor">
    <cofactor evidence="1">
        <name>FAD</name>
        <dbReference type="ChEBI" id="CHEBI:57692"/>
    </cofactor>
</comment>
<dbReference type="Pfam" id="PF02771">
    <property type="entry name" value="Acyl-CoA_dh_N"/>
    <property type="match status" value="1"/>
</dbReference>
<comment type="similarity">
    <text evidence="2">Belongs to the acyl-CoA dehydrogenase family.</text>
</comment>
<dbReference type="Proteomes" id="UP000005143">
    <property type="component" value="Unassembled WGS sequence"/>
</dbReference>
<dbReference type="PANTHER" id="PTHR43884:SF20">
    <property type="entry name" value="ACYL-COA DEHYDROGENASE FADE28"/>
    <property type="match status" value="1"/>
</dbReference>
<evidence type="ECO:0000256" key="2">
    <source>
        <dbReference type="ARBA" id="ARBA00009347"/>
    </source>
</evidence>
<evidence type="ECO:0000256" key="4">
    <source>
        <dbReference type="ARBA" id="ARBA00022827"/>
    </source>
</evidence>
<dbReference type="SUPFAM" id="SSF56645">
    <property type="entry name" value="Acyl-CoA dehydrogenase NM domain-like"/>
    <property type="match status" value="1"/>
</dbReference>
<dbReference type="GO" id="GO:0003995">
    <property type="term" value="F:acyl-CoA dehydrogenase activity"/>
    <property type="evidence" value="ECO:0007669"/>
    <property type="project" value="TreeGrafter"/>
</dbReference>
<dbReference type="InterPro" id="IPR036250">
    <property type="entry name" value="AcylCo_DH-like_C"/>
</dbReference>
<dbReference type="EMBL" id="AGUD01000004">
    <property type="protein sequence ID" value="EHN13000.1"/>
    <property type="molecule type" value="Genomic_DNA"/>
</dbReference>
<evidence type="ECO:0000259" key="7">
    <source>
        <dbReference type="Pfam" id="PF02771"/>
    </source>
</evidence>
<dbReference type="Pfam" id="PF00441">
    <property type="entry name" value="Acyl-CoA_dh_1"/>
    <property type="match status" value="1"/>
</dbReference>
<dbReference type="Gene3D" id="1.20.140.10">
    <property type="entry name" value="Butyryl-CoA Dehydrogenase, subunit A, domain 3"/>
    <property type="match status" value="1"/>
</dbReference>
<sequence>MDLSLTDEQEFLREAARGALARVDTVAAARAAIEPAGSPEHAPLPDLWPTVVEAGWPGLLTSEDGGGAGLGLYDAILVAQEAGAVLAPVPLVSVLPAATILDAAGDADSAAAAGGELRVAWVPAAPPTDLDDRWTVEARSGVRRGGLPTGVLDGDQVTLDGEVAWVPDAPNADRLLVIADVAGTPTAVLVEAGAAGLTVEDVTRYDATRPLGHVRLAAAVGRRVDADADAIGRAWHIAQALLAGEAVGIVERLLPIAVAYAKERHTFGRAIGSYQAVKHHLVEVLRLQENAKSLLIYAAWASEHAPEQLALAAAAARSGAGHALDYATRETISVHGGIGATWEHDAPLYFRRAQLSRRLLGGDHGAADRVAGELLAGVTPA</sequence>
<name>H0E041_9ACTN</name>
<dbReference type="InterPro" id="IPR037069">
    <property type="entry name" value="AcylCoA_DH/ox_N_sf"/>
</dbReference>
<dbReference type="Gene3D" id="2.40.110.10">
    <property type="entry name" value="Butyryl-CoA Dehydrogenase, subunit A, domain 2"/>
    <property type="match status" value="1"/>
</dbReference>
<comment type="caution">
    <text evidence="8">The sequence shown here is derived from an EMBL/GenBank/DDBJ whole genome shotgun (WGS) entry which is preliminary data.</text>
</comment>
<dbReference type="EC" id="2.7.7.72" evidence="8"/>
<feature type="domain" description="Acyl-CoA dehydrogenase/oxidase C-terminal" evidence="6">
    <location>
        <begin position="240"/>
        <end position="362"/>
    </location>
</feature>
<dbReference type="InterPro" id="IPR009075">
    <property type="entry name" value="AcylCo_DH/oxidase_C"/>
</dbReference>
<keyword evidence="8" id="KW-0548">Nucleotidyltransferase</keyword>
<evidence type="ECO:0000256" key="1">
    <source>
        <dbReference type="ARBA" id="ARBA00001974"/>
    </source>
</evidence>
<dbReference type="InterPro" id="IPR013786">
    <property type="entry name" value="AcylCoA_DH/ox_N"/>
</dbReference>
<dbReference type="SUPFAM" id="SSF47203">
    <property type="entry name" value="Acyl-CoA dehydrogenase C-terminal domain-like"/>
    <property type="match status" value="1"/>
</dbReference>
<evidence type="ECO:0000313" key="8">
    <source>
        <dbReference type="EMBL" id="EHN13000.1"/>
    </source>
</evidence>